<dbReference type="InterPro" id="IPR014729">
    <property type="entry name" value="Rossmann-like_a/b/a_fold"/>
</dbReference>
<keyword evidence="5 8" id="KW-0274">FAD</keyword>
<reference evidence="11" key="1">
    <citation type="submission" date="2018-04" db="EMBL/GenBank/DDBJ databases">
        <title>Draft genome sequence of the Candidatus Spirobacillus cienkowskii, a pathogen of freshwater Daphnia species, reconstructed from hemolymph metagenomic reads.</title>
        <authorList>
            <person name="Bresciani L."/>
            <person name="Lemos L.N."/>
            <person name="Wale N."/>
            <person name="Lin J.Y."/>
            <person name="Fernandes G.R."/>
            <person name="Duffy M.A."/>
            <person name="Rodrigues J.M."/>
        </authorList>
    </citation>
    <scope>NUCLEOTIDE SEQUENCE [LARGE SCALE GENOMIC DNA]</scope>
    <source>
        <strain evidence="11">Binning01</strain>
    </source>
</reference>
<dbReference type="Gene3D" id="3.40.50.620">
    <property type="entry name" value="HUPs"/>
    <property type="match status" value="1"/>
</dbReference>
<evidence type="ECO:0000256" key="3">
    <source>
        <dbReference type="ARBA" id="ARBA00014046"/>
    </source>
</evidence>
<dbReference type="GO" id="GO:0003904">
    <property type="term" value="F:deoxyribodipyrimidine photo-lyase activity"/>
    <property type="evidence" value="ECO:0007669"/>
    <property type="project" value="UniProtKB-EC"/>
</dbReference>
<evidence type="ECO:0000256" key="2">
    <source>
        <dbReference type="ARBA" id="ARBA00013149"/>
    </source>
</evidence>
<dbReference type="InterPro" id="IPR005101">
    <property type="entry name" value="Cryptochr/Photolyase_FAD-bd"/>
</dbReference>
<comment type="cofactor">
    <cofactor evidence="8">
        <name>FAD</name>
        <dbReference type="ChEBI" id="CHEBI:57692"/>
    </cofactor>
    <text evidence="8">Binds 1 FAD per subunit.</text>
</comment>
<comment type="cofactor">
    <cofactor evidence="1">
        <name>(6R)-5,10-methylene-5,6,7,8-tetrahydrofolate</name>
        <dbReference type="ChEBI" id="CHEBI:15636"/>
    </cofactor>
</comment>
<dbReference type="Pfam" id="PF03441">
    <property type="entry name" value="FAD_binding_7"/>
    <property type="match status" value="1"/>
</dbReference>
<dbReference type="GO" id="GO:0009416">
    <property type="term" value="P:response to light stimulus"/>
    <property type="evidence" value="ECO:0007669"/>
    <property type="project" value="TreeGrafter"/>
</dbReference>
<comment type="caution">
    <text evidence="11">The sequence shown here is derived from an EMBL/GenBank/DDBJ whole genome shotgun (WGS) entry which is preliminary data.</text>
</comment>
<dbReference type="InterPro" id="IPR036134">
    <property type="entry name" value="Crypto/Photolyase_FAD-like_sf"/>
</dbReference>
<evidence type="ECO:0000256" key="6">
    <source>
        <dbReference type="ARBA" id="ARBA00022991"/>
    </source>
</evidence>
<dbReference type="SUPFAM" id="SSF48173">
    <property type="entry name" value="Cryptochrome/photolyase FAD-binding domain"/>
    <property type="match status" value="1"/>
</dbReference>
<evidence type="ECO:0000259" key="10">
    <source>
        <dbReference type="PROSITE" id="PS51645"/>
    </source>
</evidence>
<dbReference type="Gene3D" id="1.25.40.80">
    <property type="match status" value="1"/>
</dbReference>
<evidence type="ECO:0000256" key="4">
    <source>
        <dbReference type="ARBA" id="ARBA00022630"/>
    </source>
</evidence>
<protein>
    <recommendedName>
        <fullName evidence="3">Deoxyribodipyrimidine photo-lyase</fullName>
        <ecNumber evidence="2">4.1.99.3</ecNumber>
    </recommendedName>
</protein>
<sequence>MEFKRSIVWLRRELRLDDNAALHYACLYSSQIIPVFIFDKNILSKLPNHEDKRVTFIFETLQELEQQLKKQGKMLIVRFGDPQEEIPSLAKELKVDSVFTNNDYEQYAIKRDNFIKDKLKEYQIQFLSFKDQVIFERNEILKANQQPYVVFTPYKNEWLKRVKMQNFVSFTYDIKKFISNEDFKNYQFHWKIEELGFSKATLILSPGRKGALEKIHTFSKKIDEYANNRNFLNIDGTSLLSIHLRFGTISIREAFRFAYEHQSEGANVWISELIWREFYKMILSLFPYVETSPFKQEYKSLKWENNDKYFEKWQQGQTGFPIVDAAMRYFNKTGWMHNRLRMVVASFLTKDLLIDYRKGEKYFADHLLDYDLSANNGGWQWSASTGCDAQPYFRVFNPESQSQKFDPKGTFIKEHCPELVHCDEKTIHAPTQSLFSSYSHHYPTPIVNHAIQREKAIKLFKKID</sequence>
<dbReference type="Pfam" id="PF00875">
    <property type="entry name" value="DNA_photolyase"/>
    <property type="match status" value="1"/>
</dbReference>
<name>A0A369KY42_9BACT</name>
<dbReference type="Proteomes" id="UP000253934">
    <property type="component" value="Unassembled WGS sequence"/>
</dbReference>
<dbReference type="FunFam" id="1.10.579.10:FF:000003">
    <property type="entry name" value="Deoxyribodipyrimidine photo-lyase"/>
    <property type="match status" value="1"/>
</dbReference>
<keyword evidence="4 8" id="KW-0285">Flavoprotein</keyword>
<dbReference type="GO" id="GO:0071949">
    <property type="term" value="F:FAD binding"/>
    <property type="evidence" value="ECO:0007669"/>
    <property type="project" value="TreeGrafter"/>
</dbReference>
<evidence type="ECO:0000256" key="9">
    <source>
        <dbReference type="RuleBase" id="RU004182"/>
    </source>
</evidence>
<evidence type="ECO:0000256" key="1">
    <source>
        <dbReference type="ARBA" id="ARBA00001932"/>
    </source>
</evidence>
<dbReference type="SUPFAM" id="SSF52425">
    <property type="entry name" value="Cryptochrome/photolyase, N-terminal domain"/>
    <property type="match status" value="1"/>
</dbReference>
<dbReference type="PANTHER" id="PTHR11455">
    <property type="entry name" value="CRYPTOCHROME"/>
    <property type="match status" value="1"/>
</dbReference>
<comment type="similarity">
    <text evidence="9">Belongs to the DNA photolyase family.</text>
</comment>
<dbReference type="EMBL" id="QOVW01000058">
    <property type="protein sequence ID" value="RDB36643.1"/>
    <property type="molecule type" value="Genomic_DNA"/>
</dbReference>
<proteinExistence type="inferred from homology"/>
<dbReference type="GO" id="GO:0003677">
    <property type="term" value="F:DNA binding"/>
    <property type="evidence" value="ECO:0007669"/>
    <property type="project" value="TreeGrafter"/>
</dbReference>
<dbReference type="InterPro" id="IPR006050">
    <property type="entry name" value="DNA_photolyase_N"/>
</dbReference>
<organism evidence="11 12">
    <name type="scientific">Spirobacillus cienkowskii</name>
    <dbReference type="NCBI Taxonomy" id="495820"/>
    <lineage>
        <taxon>Bacteria</taxon>
        <taxon>Pseudomonadati</taxon>
        <taxon>Bdellovibrionota</taxon>
        <taxon>Oligoflexia</taxon>
        <taxon>Silvanigrellales</taxon>
        <taxon>Spirobacillus</taxon>
    </lineage>
</organism>
<comment type="catalytic activity">
    <reaction evidence="7">
        <text>cyclobutadipyrimidine (in DNA) = 2 pyrimidine residues (in DNA).</text>
        <dbReference type="EC" id="4.1.99.3"/>
    </reaction>
</comment>
<keyword evidence="12" id="KW-1185">Reference proteome</keyword>
<feature type="binding site" evidence="8">
    <location>
        <begin position="237"/>
        <end position="241"/>
    </location>
    <ligand>
        <name>FAD</name>
        <dbReference type="ChEBI" id="CHEBI:57692"/>
    </ligand>
</feature>
<dbReference type="PANTHER" id="PTHR11455:SF9">
    <property type="entry name" value="CRYPTOCHROME CIRCADIAN CLOCK 5 ISOFORM X1"/>
    <property type="match status" value="1"/>
</dbReference>
<dbReference type="PRINTS" id="PR00147">
    <property type="entry name" value="DNAPHOTLYASE"/>
</dbReference>
<evidence type="ECO:0000256" key="5">
    <source>
        <dbReference type="ARBA" id="ARBA00022827"/>
    </source>
</evidence>
<dbReference type="GO" id="GO:0000719">
    <property type="term" value="P:photoreactive repair"/>
    <property type="evidence" value="ECO:0007669"/>
    <property type="project" value="UniProtKB-ARBA"/>
</dbReference>
<evidence type="ECO:0000313" key="11">
    <source>
        <dbReference type="EMBL" id="RDB36643.1"/>
    </source>
</evidence>
<gene>
    <name evidence="11" type="ORF">DCC88_04245</name>
</gene>
<feature type="binding site" evidence="8">
    <location>
        <begin position="272"/>
        <end position="279"/>
    </location>
    <ligand>
        <name>FAD</name>
        <dbReference type="ChEBI" id="CHEBI:57692"/>
    </ligand>
</feature>
<dbReference type="Gene3D" id="1.10.579.10">
    <property type="entry name" value="DNA Cyclobutane Dipyrimidine Photolyase, subunit A, domain 3"/>
    <property type="match status" value="1"/>
</dbReference>
<evidence type="ECO:0000256" key="8">
    <source>
        <dbReference type="PIRSR" id="PIRSR602081-1"/>
    </source>
</evidence>
<dbReference type="EC" id="4.1.99.3" evidence="2"/>
<dbReference type="InterPro" id="IPR036155">
    <property type="entry name" value="Crypto/Photolyase_N_sf"/>
</dbReference>
<dbReference type="RefSeq" id="WP_338637496.1">
    <property type="nucleotide sequence ID" value="NZ_CP146516.1"/>
</dbReference>
<dbReference type="InterPro" id="IPR002081">
    <property type="entry name" value="Cryptochrome/DNA_photolyase_1"/>
</dbReference>
<feature type="binding site" evidence="8">
    <location>
        <begin position="369"/>
        <end position="371"/>
    </location>
    <ligand>
        <name>FAD</name>
        <dbReference type="ChEBI" id="CHEBI:57692"/>
    </ligand>
</feature>
<evidence type="ECO:0000256" key="7">
    <source>
        <dbReference type="ARBA" id="ARBA00033999"/>
    </source>
</evidence>
<dbReference type="AlphaFoldDB" id="A0A369KY42"/>
<evidence type="ECO:0000313" key="12">
    <source>
        <dbReference type="Proteomes" id="UP000253934"/>
    </source>
</evidence>
<feature type="binding site" evidence="8">
    <location>
        <position position="225"/>
    </location>
    <ligand>
        <name>FAD</name>
        <dbReference type="ChEBI" id="CHEBI:57692"/>
    </ligand>
</feature>
<feature type="binding site" evidence="8">
    <location>
        <position position="269"/>
    </location>
    <ligand>
        <name>FAD</name>
        <dbReference type="ChEBI" id="CHEBI:57692"/>
    </ligand>
</feature>
<feature type="domain" description="Photolyase/cryptochrome alpha/beta" evidence="10">
    <location>
        <begin position="4"/>
        <end position="134"/>
    </location>
</feature>
<dbReference type="PROSITE" id="PS51645">
    <property type="entry name" value="PHR_CRY_ALPHA_BETA"/>
    <property type="match status" value="1"/>
</dbReference>
<keyword evidence="6 9" id="KW-0157">Chromophore</keyword>
<accession>A0A369KY42</accession>